<feature type="region of interest" description="Disordered" evidence="2">
    <location>
        <begin position="230"/>
        <end position="267"/>
    </location>
</feature>
<dbReference type="SUPFAM" id="SSF53300">
    <property type="entry name" value="vWA-like"/>
    <property type="match status" value="1"/>
</dbReference>
<dbReference type="InterPro" id="IPR041628">
    <property type="entry name" value="ChlI/MoxR_AAA_lid"/>
</dbReference>
<sequence>MTSPLSPAARAALALELLAIDPLGLGGVWIRARSGPTRDALLDRASALPLPLRRLPPDAGDDALSGGTDLGATLAAGGLVRRPGLLSTHAALIVPMAERVRPRCAARLGQALDRRAVCLLALDEGDAAEEALPTALADRLPIAVFLDGVRPADLPPARDAQAARARLAEVRHDSGALQELTLASTALGISSLRAPLAALAAARAHAAHAGRDALAAEDLRVAVELTLVHRAEAAPQDDAPPSTASEPETEDDRDPHDDASGKQSETLTEAARAALPPGLLAQLSAARAARMARGSGSGGTKQGGRRGRPLPARPGRPDGSARIDIVATLRAAAPWQTIRRRDAQDDRAIHVRPRDIRLRRHEEHADRLLVFVVDASGSAAMARLAQAKGAVELLLSEAYSRRDHVALVAFRGASAEVLLSPTRSLVSTKRQLAELPGGGGTPLAAGLQVAATLAAQASGRGMTPSFALLTDGRANISLDGRPDRAAASADAQRVAATLRRHGWPALVIDTGRRPAPALRTLAGTLDAHYLPLPHADAATMSRALAATLDG</sequence>
<evidence type="ECO:0000313" key="4">
    <source>
        <dbReference type="EMBL" id="SFO94793.1"/>
    </source>
</evidence>
<evidence type="ECO:0000256" key="1">
    <source>
        <dbReference type="ARBA" id="ARBA00005799"/>
    </source>
</evidence>
<evidence type="ECO:0000256" key="2">
    <source>
        <dbReference type="SAM" id="MobiDB-lite"/>
    </source>
</evidence>
<dbReference type="SMART" id="SM00327">
    <property type="entry name" value="VWA"/>
    <property type="match status" value="1"/>
</dbReference>
<dbReference type="InterPro" id="IPR027417">
    <property type="entry name" value="P-loop_NTPase"/>
</dbReference>
<reference evidence="4 5" key="1">
    <citation type="submission" date="2016-10" db="EMBL/GenBank/DDBJ databases">
        <authorList>
            <person name="de Groot N.N."/>
        </authorList>
    </citation>
    <scope>NUCLEOTIDE SEQUENCE [LARGE SCALE GENOMIC DNA]</scope>
    <source>
        <strain evidence="4 5">DSM 19547</strain>
    </source>
</reference>
<dbReference type="NCBIfam" id="NF009943">
    <property type="entry name" value="PRK13406.1"/>
    <property type="match status" value="1"/>
</dbReference>
<dbReference type="PANTHER" id="PTHR43473">
    <property type="entry name" value="MAGNESIUM-CHELATASE SUBUNIT CHLD, CHLOROPLASTIC"/>
    <property type="match status" value="1"/>
</dbReference>
<gene>
    <name evidence="4" type="ORF">SAMN04488047_101578</name>
</gene>
<dbReference type="Proteomes" id="UP000199356">
    <property type="component" value="Unassembled WGS sequence"/>
</dbReference>
<comment type="similarity">
    <text evidence="1">Belongs to the Mg-chelatase subunits D/I family.</text>
</comment>
<dbReference type="InterPro" id="IPR002035">
    <property type="entry name" value="VWF_A"/>
</dbReference>
<dbReference type="Gene3D" id="1.10.8.80">
    <property type="entry name" value="Magnesium chelatase subunit I, C-Terminal domain"/>
    <property type="match status" value="1"/>
</dbReference>
<dbReference type="OrthoDB" id="9775079at2"/>
<dbReference type="AlphaFoldDB" id="A0A1I5LC91"/>
<dbReference type="CDD" id="cd01451">
    <property type="entry name" value="vWA_Magnesium_chelatase"/>
    <property type="match status" value="1"/>
</dbReference>
<dbReference type="InterPro" id="IPR036465">
    <property type="entry name" value="vWFA_dom_sf"/>
</dbReference>
<dbReference type="EMBL" id="FOXA01000001">
    <property type="protein sequence ID" value="SFO94793.1"/>
    <property type="molecule type" value="Genomic_DNA"/>
</dbReference>
<evidence type="ECO:0000313" key="5">
    <source>
        <dbReference type="Proteomes" id="UP000199356"/>
    </source>
</evidence>
<keyword evidence="5" id="KW-1185">Reference proteome</keyword>
<evidence type="ECO:0000259" key="3">
    <source>
        <dbReference type="PROSITE" id="PS50234"/>
    </source>
</evidence>
<feature type="compositionally biased region" description="Low complexity" evidence="2">
    <location>
        <begin position="285"/>
        <end position="294"/>
    </location>
</feature>
<name>A0A1I5LC91_9RHOB</name>
<dbReference type="STRING" id="441119.SAMN04488047_101578"/>
<dbReference type="Pfam" id="PF13519">
    <property type="entry name" value="VWA_2"/>
    <property type="match status" value="1"/>
</dbReference>
<proteinExistence type="inferred from homology"/>
<dbReference type="PANTHER" id="PTHR43473:SF2">
    <property type="entry name" value="MAGNESIUM-CHELATASE SUBUNIT CHLD, CHLOROPLASTIC"/>
    <property type="match status" value="1"/>
</dbReference>
<dbReference type="InterPro" id="IPR041702">
    <property type="entry name" value="BchD/ChlD_VWA"/>
</dbReference>
<dbReference type="Pfam" id="PF17863">
    <property type="entry name" value="AAA_lid_2"/>
    <property type="match status" value="1"/>
</dbReference>
<dbReference type="RefSeq" id="WP_093417368.1">
    <property type="nucleotide sequence ID" value="NZ_FOXA01000001.1"/>
</dbReference>
<feature type="domain" description="VWFA" evidence="3">
    <location>
        <begin position="368"/>
        <end position="548"/>
    </location>
</feature>
<protein>
    <submittedName>
        <fullName evidence="4">Protoporphyrin IX magnesium-chelatase</fullName>
    </submittedName>
</protein>
<accession>A0A1I5LC91</accession>
<dbReference type="PROSITE" id="PS50234">
    <property type="entry name" value="VWFA"/>
    <property type="match status" value="1"/>
</dbReference>
<dbReference type="Gene3D" id="3.40.50.410">
    <property type="entry name" value="von Willebrand factor, type A domain"/>
    <property type="match status" value="1"/>
</dbReference>
<dbReference type="SUPFAM" id="SSF52540">
    <property type="entry name" value="P-loop containing nucleoside triphosphate hydrolases"/>
    <property type="match status" value="1"/>
</dbReference>
<organism evidence="4 5">
    <name type="scientific">Tranquillimonas alkanivorans</name>
    <dbReference type="NCBI Taxonomy" id="441119"/>
    <lineage>
        <taxon>Bacteria</taxon>
        <taxon>Pseudomonadati</taxon>
        <taxon>Pseudomonadota</taxon>
        <taxon>Alphaproteobacteria</taxon>
        <taxon>Rhodobacterales</taxon>
        <taxon>Roseobacteraceae</taxon>
        <taxon>Tranquillimonas</taxon>
    </lineage>
</organism>
<feature type="region of interest" description="Disordered" evidence="2">
    <location>
        <begin position="285"/>
        <end position="320"/>
    </location>
</feature>